<evidence type="ECO:0000313" key="1">
    <source>
        <dbReference type="EMBL" id="GAO50033.1"/>
    </source>
</evidence>
<reference evidence="1 2" key="3">
    <citation type="journal article" date="2015" name="Genome Announc.">
        <title>Draft Genome Sequence of the Archiascomycetous Yeast Saitoella complicata.</title>
        <authorList>
            <person name="Yamauchi K."/>
            <person name="Kondo S."/>
            <person name="Hamamoto M."/>
            <person name="Takahashi Y."/>
            <person name="Ogura Y."/>
            <person name="Hayashi T."/>
            <person name="Nishida H."/>
        </authorList>
    </citation>
    <scope>NUCLEOTIDE SEQUENCE [LARGE SCALE GENOMIC DNA]</scope>
    <source>
        <strain evidence="1 2">NRRL Y-17804</strain>
    </source>
</reference>
<dbReference type="AlphaFoldDB" id="A0A0E9NJP9"/>
<dbReference type="EMBL" id="BACD03000028">
    <property type="protein sequence ID" value="GAO50033.1"/>
    <property type="molecule type" value="Genomic_DNA"/>
</dbReference>
<keyword evidence="2" id="KW-1185">Reference proteome</keyword>
<comment type="caution">
    <text evidence="1">The sequence shown here is derived from an EMBL/GenBank/DDBJ whole genome shotgun (WGS) entry which is preliminary data.</text>
</comment>
<proteinExistence type="predicted"/>
<dbReference type="Proteomes" id="UP000033140">
    <property type="component" value="Unassembled WGS sequence"/>
</dbReference>
<evidence type="ECO:0000313" key="2">
    <source>
        <dbReference type="Proteomes" id="UP000033140"/>
    </source>
</evidence>
<organism evidence="1 2">
    <name type="scientific">Saitoella complicata (strain BCRC 22490 / CBS 7301 / JCM 7358 / NBRC 10748 / NRRL Y-17804)</name>
    <dbReference type="NCBI Taxonomy" id="698492"/>
    <lineage>
        <taxon>Eukaryota</taxon>
        <taxon>Fungi</taxon>
        <taxon>Dikarya</taxon>
        <taxon>Ascomycota</taxon>
        <taxon>Taphrinomycotina</taxon>
        <taxon>Taphrinomycotina incertae sedis</taxon>
        <taxon>Saitoella</taxon>
    </lineage>
</organism>
<name>A0A0E9NJP9_SAICN</name>
<sequence>MPPAKRCLSGPSELNQECKVLRLERDSSGMNQKIFDVVLKRLTTDNVITPAFSKDAFNFALQSPEKDLYKKLILNPLELTDLKMNKVFTLSTVDEDTLADDATHHFFCVSSIKIAVRTLRMMLDAWDAAGKKYTENFRWREYLQLRPHLTVMNGFMTSGFPHSYCDYVTSAVRCVASLWWTLISALPEYADLRNRLLYKGWLLPPSLVLQFLNLLSLSSLHHFELFLFTKSTLSFGYAPKPPSTSVYVLFAYVSVASSRSRAPSLDRLRPTRVSTSITPSISAAMSVLFGFLYGRSQLPSWLWDDTQALTRQVGIPFQAFYDQGWIDDNIAKPSADTAVLVVPCFDPGRDKYDYSPVEFQRIIDLISMIALKLTDLAVEFLRAHNAHLETDAGRKLVQELSLLTKKLGLAWVRNHKMPLYTPEHRKKLSDANELVCSGQGLQKDHLAVSFAKHMRHVYGGPTCLISICTALTMRPTR</sequence>
<gene>
    <name evidence="1" type="ORF">G7K_4168-t1</name>
</gene>
<protein>
    <submittedName>
        <fullName evidence="1">Uncharacterized protein</fullName>
    </submittedName>
</protein>
<reference evidence="1 2" key="1">
    <citation type="journal article" date="2011" name="J. Gen. Appl. Microbiol.">
        <title>Draft genome sequencing of the enigmatic yeast Saitoella complicata.</title>
        <authorList>
            <person name="Nishida H."/>
            <person name="Hamamoto M."/>
            <person name="Sugiyama J."/>
        </authorList>
    </citation>
    <scope>NUCLEOTIDE SEQUENCE [LARGE SCALE GENOMIC DNA]</scope>
    <source>
        <strain evidence="1 2">NRRL Y-17804</strain>
    </source>
</reference>
<reference evidence="1 2" key="2">
    <citation type="journal article" date="2014" name="J. Gen. Appl. Microbiol.">
        <title>The early diverging ascomycetous budding yeast Saitoella complicata has three histone deacetylases belonging to the Clr6, Hos2, and Rpd3 lineages.</title>
        <authorList>
            <person name="Nishida H."/>
            <person name="Matsumoto T."/>
            <person name="Kondo S."/>
            <person name="Hamamoto M."/>
            <person name="Yoshikawa H."/>
        </authorList>
    </citation>
    <scope>NUCLEOTIDE SEQUENCE [LARGE SCALE GENOMIC DNA]</scope>
    <source>
        <strain evidence="1 2">NRRL Y-17804</strain>
    </source>
</reference>
<accession>A0A0E9NJP9</accession>